<dbReference type="EMBL" id="UZAF01017392">
    <property type="protein sequence ID" value="VDO41161.1"/>
    <property type="molecule type" value="Genomic_DNA"/>
</dbReference>
<evidence type="ECO:0000313" key="3">
    <source>
        <dbReference type="WBParaSite" id="HPLM_0001081101-mRNA-1"/>
    </source>
</evidence>
<protein>
    <submittedName>
        <fullName evidence="1 3">Uncharacterized protein</fullName>
    </submittedName>
</protein>
<sequence length="63" mass="7426">MTPPDGCHSVRHRCAFPLQLQLGLVCEIVQNRKFVEFSHVRHPLLHLRKVVLERAQMYQVLCF</sequence>
<accession>A0A0N4WIL9</accession>
<evidence type="ECO:0000313" key="1">
    <source>
        <dbReference type="EMBL" id="VDO41161.1"/>
    </source>
</evidence>
<reference evidence="1 2" key="2">
    <citation type="submission" date="2018-11" db="EMBL/GenBank/DDBJ databases">
        <authorList>
            <consortium name="Pathogen Informatics"/>
        </authorList>
    </citation>
    <scope>NUCLEOTIDE SEQUENCE [LARGE SCALE GENOMIC DNA]</scope>
    <source>
        <strain evidence="1 2">MHpl1</strain>
    </source>
</reference>
<dbReference type="Proteomes" id="UP000268014">
    <property type="component" value="Unassembled WGS sequence"/>
</dbReference>
<organism evidence="3">
    <name type="scientific">Haemonchus placei</name>
    <name type="common">Barber's pole worm</name>
    <dbReference type="NCBI Taxonomy" id="6290"/>
    <lineage>
        <taxon>Eukaryota</taxon>
        <taxon>Metazoa</taxon>
        <taxon>Ecdysozoa</taxon>
        <taxon>Nematoda</taxon>
        <taxon>Chromadorea</taxon>
        <taxon>Rhabditida</taxon>
        <taxon>Rhabditina</taxon>
        <taxon>Rhabditomorpha</taxon>
        <taxon>Strongyloidea</taxon>
        <taxon>Trichostrongylidae</taxon>
        <taxon>Haemonchus</taxon>
    </lineage>
</organism>
<keyword evidence="2" id="KW-1185">Reference proteome</keyword>
<reference evidence="3" key="1">
    <citation type="submission" date="2017-02" db="UniProtKB">
        <authorList>
            <consortium name="WormBaseParasite"/>
        </authorList>
    </citation>
    <scope>IDENTIFICATION</scope>
</reference>
<proteinExistence type="predicted"/>
<gene>
    <name evidence="1" type="ORF">HPLM_LOCUS10803</name>
</gene>
<dbReference type="WBParaSite" id="HPLM_0001081101-mRNA-1">
    <property type="protein sequence ID" value="HPLM_0001081101-mRNA-1"/>
    <property type="gene ID" value="HPLM_0001081101"/>
</dbReference>
<dbReference type="AlphaFoldDB" id="A0A0N4WIL9"/>
<name>A0A0N4WIL9_HAEPC</name>
<evidence type="ECO:0000313" key="2">
    <source>
        <dbReference type="Proteomes" id="UP000268014"/>
    </source>
</evidence>